<evidence type="ECO:0000313" key="3">
    <source>
        <dbReference type="Proteomes" id="UP001632038"/>
    </source>
</evidence>
<evidence type="ECO:0000313" key="2">
    <source>
        <dbReference type="EMBL" id="KAL3617414.1"/>
    </source>
</evidence>
<proteinExistence type="predicted"/>
<evidence type="ECO:0000256" key="1">
    <source>
        <dbReference type="SAM" id="MobiDB-lite"/>
    </source>
</evidence>
<organism evidence="2 3">
    <name type="scientific">Castilleja foliolosa</name>
    <dbReference type="NCBI Taxonomy" id="1961234"/>
    <lineage>
        <taxon>Eukaryota</taxon>
        <taxon>Viridiplantae</taxon>
        <taxon>Streptophyta</taxon>
        <taxon>Embryophyta</taxon>
        <taxon>Tracheophyta</taxon>
        <taxon>Spermatophyta</taxon>
        <taxon>Magnoliopsida</taxon>
        <taxon>eudicotyledons</taxon>
        <taxon>Gunneridae</taxon>
        <taxon>Pentapetalae</taxon>
        <taxon>asterids</taxon>
        <taxon>lamiids</taxon>
        <taxon>Lamiales</taxon>
        <taxon>Orobanchaceae</taxon>
        <taxon>Pedicularideae</taxon>
        <taxon>Castillejinae</taxon>
        <taxon>Castilleja</taxon>
    </lineage>
</organism>
<gene>
    <name evidence="2" type="ORF">CASFOL_037735</name>
</gene>
<reference evidence="3" key="1">
    <citation type="journal article" date="2024" name="IScience">
        <title>Strigolactones Initiate the Formation of Haustorium-like Structures in Castilleja.</title>
        <authorList>
            <person name="Buerger M."/>
            <person name="Peterson D."/>
            <person name="Chory J."/>
        </authorList>
    </citation>
    <scope>NUCLEOTIDE SEQUENCE [LARGE SCALE GENOMIC DNA]</scope>
</reference>
<sequence length="274" mass="29939">MGISGCQRRGGPERASRLVEDSGSRARVNGRWDIVRLERFHYANGLSGTRVQSLKEGEITMDIDLRWGGDPNIVLAVQAAHVASIPFQLKDLQVFTIVRAIFQLSDEIPCISAVVVALLAEPKRQIDYTLKAVGGSLTAIPGLSDMIDRYVAVAPPDRRTHWWRTCRYKVLGGFNQTIFYSLSPGSGATPAMARPLVVLPSCTELQGTIGINGLMYSPISMDFTSANMIGGKGLRGKSWPDWSYKENEPRVLQGGYRVTIAYLAGPPKFVAGAQ</sequence>
<dbReference type="Proteomes" id="UP001632038">
    <property type="component" value="Unassembled WGS sequence"/>
</dbReference>
<feature type="region of interest" description="Disordered" evidence="1">
    <location>
        <begin position="1"/>
        <end position="22"/>
    </location>
</feature>
<protein>
    <submittedName>
        <fullName evidence="2">Uncharacterized protein</fullName>
    </submittedName>
</protein>
<dbReference type="AlphaFoldDB" id="A0ABD3BJH2"/>
<name>A0ABD3BJH2_9LAMI</name>
<dbReference type="InterPro" id="IPR045050">
    <property type="entry name" value="Synaptotagmin_plant"/>
</dbReference>
<dbReference type="PANTHER" id="PTHR10774">
    <property type="entry name" value="EXTENDED SYNAPTOTAGMIN-RELATED"/>
    <property type="match status" value="1"/>
</dbReference>
<comment type="caution">
    <text evidence="2">The sequence shown here is derived from an EMBL/GenBank/DDBJ whole genome shotgun (WGS) entry which is preliminary data.</text>
</comment>
<dbReference type="EMBL" id="JAVIJP010000081">
    <property type="protein sequence ID" value="KAL3617414.1"/>
    <property type="molecule type" value="Genomic_DNA"/>
</dbReference>
<feature type="compositionally biased region" description="Basic and acidic residues" evidence="1">
    <location>
        <begin position="10"/>
        <end position="22"/>
    </location>
</feature>
<dbReference type="PANTHER" id="PTHR10774:SF190">
    <property type="entry name" value="C2 CALCIUM_LIPID-BINDING ENDONUCLEASE_EXONUCLEASE_PHOSPHATASE-RELATED"/>
    <property type="match status" value="1"/>
</dbReference>
<keyword evidence="3" id="KW-1185">Reference proteome</keyword>
<accession>A0ABD3BJH2</accession>